<dbReference type="GO" id="GO:0006396">
    <property type="term" value="P:RNA processing"/>
    <property type="evidence" value="ECO:0007669"/>
    <property type="project" value="InterPro"/>
</dbReference>
<dbReference type="OrthoDB" id="2281895at2759"/>
<evidence type="ECO:0000259" key="1">
    <source>
        <dbReference type="Pfam" id="PF14622"/>
    </source>
</evidence>
<dbReference type="Pfam" id="PF14622">
    <property type="entry name" value="Ribonucleas_3_3"/>
    <property type="match status" value="1"/>
</dbReference>
<comment type="caution">
    <text evidence="2">The sequence shown here is derived from an EMBL/GenBank/DDBJ whole genome shotgun (WGS) entry which is preliminary data.</text>
</comment>
<sequence>MSQIFTRGRILAHGITPRPATIVLNGLRQEVFRGRTLQHRSYARQHTAQPQHPRTSIDSAITELPDTSKLTQHLDRVFAPLQFPPELAARILTHQSHRHGVLTNNARLSFIGRRVLKSYLLLFIHSSSALSPQHDYDNLLDRVLNTYVLGEFVGPRWQLGKVMKWTPATQSESLAQDPTSAVQLGRDASRSIGLYKVEGTTVEALVGGVFHQFGGRVAHRLFHTRLLPHILLPGKPAGLPDLFHADALKICEQMGGPQADLFGTSSAPERP</sequence>
<dbReference type="SUPFAM" id="SSF69065">
    <property type="entry name" value="RNase III domain-like"/>
    <property type="match status" value="1"/>
</dbReference>
<dbReference type="GO" id="GO:0005762">
    <property type="term" value="C:mitochondrial large ribosomal subunit"/>
    <property type="evidence" value="ECO:0007669"/>
    <property type="project" value="InterPro"/>
</dbReference>
<dbReference type="GO" id="GO:0003735">
    <property type="term" value="F:structural constituent of ribosome"/>
    <property type="evidence" value="ECO:0007669"/>
    <property type="project" value="InterPro"/>
</dbReference>
<dbReference type="InterPro" id="IPR040030">
    <property type="entry name" value="Ribosomal_mL57"/>
</dbReference>
<dbReference type="EMBL" id="BPQB01000003">
    <property type="protein sequence ID" value="GJE85718.1"/>
    <property type="molecule type" value="Genomic_DNA"/>
</dbReference>
<protein>
    <submittedName>
        <fullName evidence="2">Ribonuclease-III-like-domain-containing protein</fullName>
    </submittedName>
</protein>
<dbReference type="AlphaFoldDB" id="A0A9P3G000"/>
<keyword evidence="3" id="KW-1185">Reference proteome</keyword>
<dbReference type="Proteomes" id="UP000703269">
    <property type="component" value="Unassembled WGS sequence"/>
</dbReference>
<reference evidence="2 3" key="1">
    <citation type="submission" date="2021-08" db="EMBL/GenBank/DDBJ databases">
        <title>Draft Genome Sequence of Phanerochaete sordida strain YK-624.</title>
        <authorList>
            <person name="Mori T."/>
            <person name="Dohra H."/>
            <person name="Suzuki T."/>
            <person name="Kawagishi H."/>
            <person name="Hirai H."/>
        </authorList>
    </citation>
    <scope>NUCLEOTIDE SEQUENCE [LARGE SCALE GENOMIC DNA]</scope>
    <source>
        <strain evidence="2 3">YK-624</strain>
    </source>
</reference>
<name>A0A9P3G000_9APHY</name>
<accession>A0A9P3G000</accession>
<evidence type="ECO:0000313" key="2">
    <source>
        <dbReference type="EMBL" id="GJE85718.1"/>
    </source>
</evidence>
<dbReference type="Gene3D" id="1.10.1520.10">
    <property type="entry name" value="Ribonuclease III domain"/>
    <property type="match status" value="1"/>
</dbReference>
<dbReference type="InterPro" id="IPR036389">
    <property type="entry name" value="RNase_III_sf"/>
</dbReference>
<dbReference type="PANTHER" id="PTHR28160:SF1">
    <property type="entry name" value="LARGE RIBOSOMAL SUBUNIT PROTEIN ML57"/>
    <property type="match status" value="1"/>
</dbReference>
<dbReference type="PANTHER" id="PTHR28160">
    <property type="entry name" value="54S RIBOSOMAL PROTEIN L15, MITOCHONDRIAL"/>
    <property type="match status" value="1"/>
</dbReference>
<gene>
    <name evidence="2" type="ORF">PsYK624_017970</name>
</gene>
<evidence type="ECO:0000313" key="3">
    <source>
        <dbReference type="Proteomes" id="UP000703269"/>
    </source>
</evidence>
<proteinExistence type="predicted"/>
<dbReference type="GO" id="GO:0032543">
    <property type="term" value="P:mitochondrial translation"/>
    <property type="evidence" value="ECO:0007669"/>
    <property type="project" value="InterPro"/>
</dbReference>
<dbReference type="GO" id="GO:0004525">
    <property type="term" value="F:ribonuclease III activity"/>
    <property type="evidence" value="ECO:0007669"/>
    <property type="project" value="InterPro"/>
</dbReference>
<feature type="domain" description="RNase III" evidence="1">
    <location>
        <begin position="85"/>
        <end position="229"/>
    </location>
</feature>
<organism evidence="2 3">
    <name type="scientific">Phanerochaete sordida</name>
    <dbReference type="NCBI Taxonomy" id="48140"/>
    <lineage>
        <taxon>Eukaryota</taxon>
        <taxon>Fungi</taxon>
        <taxon>Dikarya</taxon>
        <taxon>Basidiomycota</taxon>
        <taxon>Agaricomycotina</taxon>
        <taxon>Agaricomycetes</taxon>
        <taxon>Polyporales</taxon>
        <taxon>Phanerochaetaceae</taxon>
        <taxon>Phanerochaete</taxon>
    </lineage>
</organism>
<dbReference type="InterPro" id="IPR000999">
    <property type="entry name" value="RNase_III_dom"/>
</dbReference>